<protein>
    <submittedName>
        <fullName evidence="1">Uncharacterized protein</fullName>
    </submittedName>
</protein>
<dbReference type="EMBL" id="ACEP01000044">
    <property type="protein sequence ID" value="EEG37284.1"/>
    <property type="molecule type" value="Genomic_DNA"/>
</dbReference>
<evidence type="ECO:0000313" key="1">
    <source>
        <dbReference type="EMBL" id="EEG37284.1"/>
    </source>
</evidence>
<comment type="caution">
    <text evidence="1">The sequence shown here is derived from an EMBL/GenBank/DDBJ whole genome shotgun (WGS) entry which is preliminary data.</text>
</comment>
<dbReference type="AlphaFoldDB" id="C0ETV1"/>
<organism evidence="1 2">
    <name type="scientific">Anaerobutyricum hallii DSM 3353</name>
    <dbReference type="NCBI Taxonomy" id="411469"/>
    <lineage>
        <taxon>Bacteria</taxon>
        <taxon>Bacillati</taxon>
        <taxon>Bacillota</taxon>
        <taxon>Clostridia</taxon>
        <taxon>Lachnospirales</taxon>
        <taxon>Lachnospiraceae</taxon>
        <taxon>Anaerobutyricum</taxon>
    </lineage>
</organism>
<reference evidence="1 2" key="1">
    <citation type="submission" date="2009-01" db="EMBL/GenBank/DDBJ databases">
        <authorList>
            <person name="Fulton L."/>
            <person name="Clifton S."/>
            <person name="Fulton B."/>
            <person name="Xu J."/>
            <person name="Minx P."/>
            <person name="Pepin K.H."/>
            <person name="Johnson M."/>
            <person name="Bhonagiri V."/>
            <person name="Nash W.E."/>
            <person name="Mardis E.R."/>
            <person name="Wilson R.K."/>
        </authorList>
    </citation>
    <scope>NUCLEOTIDE SEQUENCE [LARGE SCALE GENOMIC DNA]</scope>
    <source>
        <strain evidence="1 2">DSM 3353</strain>
    </source>
</reference>
<reference evidence="1 2" key="2">
    <citation type="submission" date="2009-02" db="EMBL/GenBank/DDBJ databases">
        <title>Draft genome sequence of Eubacterium hallii (DSM 3353).</title>
        <authorList>
            <person name="Sudarsanam P."/>
            <person name="Ley R."/>
            <person name="Guruge J."/>
            <person name="Turnbaugh P.J."/>
            <person name="Mahowald M."/>
            <person name="Liep D."/>
            <person name="Gordon J."/>
        </authorList>
    </citation>
    <scope>NUCLEOTIDE SEQUENCE [LARGE SCALE GENOMIC DNA]</scope>
    <source>
        <strain evidence="1 2">DSM 3353</strain>
    </source>
</reference>
<evidence type="ECO:0000313" key="2">
    <source>
        <dbReference type="Proteomes" id="UP000003174"/>
    </source>
</evidence>
<gene>
    <name evidence="1" type="ORF">EUBHAL_00833</name>
</gene>
<sequence length="40" mass="4504">MEKRTGDVEVLGDESSWDRFSLDVSISLDKIKISGYNTLV</sequence>
<dbReference type="Proteomes" id="UP000003174">
    <property type="component" value="Unassembled WGS sequence"/>
</dbReference>
<accession>C0ETV1</accession>
<name>C0ETV1_9FIRM</name>
<proteinExistence type="predicted"/>